<dbReference type="EMBL" id="JAHRIN010008610">
    <property type="protein sequence ID" value="MEQ2193668.1"/>
    <property type="molecule type" value="Genomic_DNA"/>
</dbReference>
<feature type="region of interest" description="Disordered" evidence="1">
    <location>
        <begin position="1"/>
        <end position="71"/>
    </location>
</feature>
<keyword evidence="3" id="KW-1185">Reference proteome</keyword>
<protein>
    <submittedName>
        <fullName evidence="2">Uncharacterized protein</fullName>
    </submittedName>
</protein>
<name>A0ABV0QCX0_9TELE</name>
<sequence>MAQRLRLYFGSGRSNTAPEMLGTDSEEGQVEGEAARLRYLRPPPLPRPPQESAMQHVPSGTFGLHSEPSLKRSSSMFIPQLTTYPEPRPTKSSSVQISLQRCNGSISRDSGALVDDVPPPLYTPPGPAPAYPEPQIQEDFPRQPPPPYYSPDSLNSQSLLNEPNLPKRRVFSIGSSGYRTFSGGQPGVSVGTICIQRNSPEIFDVQHFRILPYGGDGQQQSLEACAGSDNQQRQINQEAHRVFRARRHISEDLENERLDSRDMDNSWELITEEDPNDGFAQSLPAPSSILTPQHSPTPAAQEFSEDLNLRLSITPEMNGELPGPSSSLVMRNFSLSECKSCV</sequence>
<accession>A0ABV0QCX0</accession>
<organism evidence="2 3">
    <name type="scientific">Xenoophorus captivus</name>
    <dbReference type="NCBI Taxonomy" id="1517983"/>
    <lineage>
        <taxon>Eukaryota</taxon>
        <taxon>Metazoa</taxon>
        <taxon>Chordata</taxon>
        <taxon>Craniata</taxon>
        <taxon>Vertebrata</taxon>
        <taxon>Euteleostomi</taxon>
        <taxon>Actinopterygii</taxon>
        <taxon>Neopterygii</taxon>
        <taxon>Teleostei</taxon>
        <taxon>Neoteleostei</taxon>
        <taxon>Acanthomorphata</taxon>
        <taxon>Ovalentaria</taxon>
        <taxon>Atherinomorphae</taxon>
        <taxon>Cyprinodontiformes</taxon>
        <taxon>Goodeidae</taxon>
        <taxon>Xenoophorus</taxon>
    </lineage>
</organism>
<proteinExistence type="predicted"/>
<comment type="caution">
    <text evidence="2">The sequence shown here is derived from an EMBL/GenBank/DDBJ whole genome shotgun (WGS) entry which is preliminary data.</text>
</comment>
<dbReference type="Proteomes" id="UP001434883">
    <property type="component" value="Unassembled WGS sequence"/>
</dbReference>
<evidence type="ECO:0000313" key="2">
    <source>
        <dbReference type="EMBL" id="MEQ2193668.1"/>
    </source>
</evidence>
<feature type="compositionally biased region" description="Pro residues" evidence="1">
    <location>
        <begin position="117"/>
        <end position="132"/>
    </location>
</feature>
<feature type="region of interest" description="Disordered" evidence="1">
    <location>
        <begin position="106"/>
        <end position="160"/>
    </location>
</feature>
<evidence type="ECO:0000256" key="1">
    <source>
        <dbReference type="SAM" id="MobiDB-lite"/>
    </source>
</evidence>
<gene>
    <name evidence="2" type="ORF">XENOCAPTIV_009035</name>
</gene>
<reference evidence="2 3" key="1">
    <citation type="submission" date="2021-06" db="EMBL/GenBank/DDBJ databases">
        <authorList>
            <person name="Palmer J.M."/>
        </authorList>
    </citation>
    <scope>NUCLEOTIDE SEQUENCE [LARGE SCALE GENOMIC DNA]</scope>
    <source>
        <strain evidence="2 3">XC_2019</strain>
        <tissue evidence="2">Muscle</tissue>
    </source>
</reference>
<evidence type="ECO:0000313" key="3">
    <source>
        <dbReference type="Proteomes" id="UP001434883"/>
    </source>
</evidence>